<dbReference type="GO" id="GO:0000287">
    <property type="term" value="F:magnesium ion binding"/>
    <property type="evidence" value="ECO:0007669"/>
    <property type="project" value="TreeGrafter"/>
</dbReference>
<dbReference type="GO" id="GO:0006564">
    <property type="term" value="P:L-serine biosynthetic process"/>
    <property type="evidence" value="ECO:0007669"/>
    <property type="project" value="TreeGrafter"/>
</dbReference>
<dbReference type="GO" id="GO:0036424">
    <property type="term" value="F:L-phosphoserine phosphatase activity"/>
    <property type="evidence" value="ECO:0007669"/>
    <property type="project" value="TreeGrafter"/>
</dbReference>
<organism evidence="1 2">
    <name type="scientific">Lysobacter daejeonensis GH1-9</name>
    <dbReference type="NCBI Taxonomy" id="1385517"/>
    <lineage>
        <taxon>Bacteria</taxon>
        <taxon>Pseudomonadati</taxon>
        <taxon>Pseudomonadota</taxon>
        <taxon>Gammaproteobacteria</taxon>
        <taxon>Lysobacterales</taxon>
        <taxon>Lysobacteraceae</taxon>
        <taxon>Aerolutibacter</taxon>
    </lineage>
</organism>
<dbReference type="OrthoDB" id="9784466at2"/>
<dbReference type="CDD" id="cd02612">
    <property type="entry name" value="HAD_PGPPase"/>
    <property type="match status" value="1"/>
</dbReference>
<dbReference type="SUPFAM" id="SSF56784">
    <property type="entry name" value="HAD-like"/>
    <property type="match status" value="1"/>
</dbReference>
<accession>A0A0A0EZV8</accession>
<dbReference type="EMBL" id="AVPU01000003">
    <property type="protein sequence ID" value="KGM55820.1"/>
    <property type="molecule type" value="Genomic_DNA"/>
</dbReference>
<evidence type="ECO:0000313" key="1">
    <source>
        <dbReference type="EMBL" id="KGM55820.1"/>
    </source>
</evidence>
<name>A0A0A0EZV8_9GAMM</name>
<gene>
    <name evidence="1" type="ORF">N800_11985</name>
</gene>
<dbReference type="NCBIfam" id="TIGR01490">
    <property type="entry name" value="HAD-SF-IB-hyp1"/>
    <property type="match status" value="1"/>
</dbReference>
<dbReference type="RefSeq" id="WP_036134505.1">
    <property type="nucleotide sequence ID" value="NZ_AVPU01000003.1"/>
</dbReference>
<dbReference type="GO" id="GO:0005737">
    <property type="term" value="C:cytoplasm"/>
    <property type="evidence" value="ECO:0007669"/>
    <property type="project" value="TreeGrafter"/>
</dbReference>
<protein>
    <recommendedName>
        <fullName evidence="3">Hydrolase</fullName>
    </recommendedName>
</protein>
<dbReference type="NCBIfam" id="TIGR01488">
    <property type="entry name" value="HAD-SF-IB"/>
    <property type="match status" value="1"/>
</dbReference>
<dbReference type="Gene3D" id="3.40.50.1000">
    <property type="entry name" value="HAD superfamily/HAD-like"/>
    <property type="match status" value="1"/>
</dbReference>
<dbReference type="Proteomes" id="UP000029998">
    <property type="component" value="Unassembled WGS sequence"/>
</dbReference>
<comment type="caution">
    <text evidence="1">The sequence shown here is derived from an EMBL/GenBank/DDBJ whole genome shotgun (WGS) entry which is preliminary data.</text>
</comment>
<dbReference type="InterPro" id="IPR050582">
    <property type="entry name" value="HAD-like_SerB"/>
</dbReference>
<evidence type="ECO:0008006" key="3">
    <source>
        <dbReference type="Google" id="ProtNLM"/>
    </source>
</evidence>
<evidence type="ECO:0000313" key="2">
    <source>
        <dbReference type="Proteomes" id="UP000029998"/>
    </source>
</evidence>
<proteinExistence type="predicted"/>
<dbReference type="STRING" id="1385517.N800_11985"/>
<dbReference type="InterPro" id="IPR023214">
    <property type="entry name" value="HAD_sf"/>
</dbReference>
<dbReference type="InterPro" id="IPR006385">
    <property type="entry name" value="HAD_hydro_SerB1"/>
</dbReference>
<dbReference type="Gene3D" id="1.20.1440.100">
    <property type="entry name" value="SG protein - dephosphorylation function"/>
    <property type="match status" value="1"/>
</dbReference>
<sequence>MDLALFDFDGTITVNDTFSSFLPHALSRRHLLVGRIVLAPVVVGYKLGLVSAPMIRTLVSAFAFRGKDEAMVRAAGERYASERLPAFVRPHALERIHWHKARGDRVVVVSCSLDVYLAAWCRNHGLELICNELEARDGRMTGRLLEGDCGPFKSQMILDRYRLGEYGEVYAYGDTHEDEPMLDLASRRYYRWQELPA</sequence>
<dbReference type="InterPro" id="IPR036412">
    <property type="entry name" value="HAD-like_sf"/>
</dbReference>
<dbReference type="PANTHER" id="PTHR43344:SF14">
    <property type="entry name" value="HAD-IB FAMILY HYDROLASE"/>
    <property type="match status" value="1"/>
</dbReference>
<dbReference type="Pfam" id="PF12710">
    <property type="entry name" value="HAD"/>
    <property type="match status" value="1"/>
</dbReference>
<dbReference type="AlphaFoldDB" id="A0A0A0EZV8"/>
<dbReference type="eggNOG" id="COG0560">
    <property type="taxonomic scope" value="Bacteria"/>
</dbReference>
<dbReference type="PANTHER" id="PTHR43344">
    <property type="entry name" value="PHOSPHOSERINE PHOSPHATASE"/>
    <property type="match status" value="1"/>
</dbReference>
<keyword evidence="2" id="KW-1185">Reference proteome</keyword>
<reference evidence="1 2" key="1">
    <citation type="submission" date="2013-08" db="EMBL/GenBank/DDBJ databases">
        <title>Genome sequencing of Lysobacter.</title>
        <authorList>
            <person name="Zhang S."/>
            <person name="Wang G."/>
        </authorList>
    </citation>
    <scope>NUCLEOTIDE SEQUENCE [LARGE SCALE GENOMIC DNA]</scope>
    <source>
        <strain evidence="1 2">GH1-9</strain>
    </source>
</reference>